<accession>A0A4V3SJW6</accession>
<proteinExistence type="predicted"/>
<keyword evidence="4" id="KW-1185">Reference proteome</keyword>
<feature type="signal peptide" evidence="2">
    <location>
        <begin position="1"/>
        <end position="24"/>
    </location>
</feature>
<evidence type="ECO:0000256" key="2">
    <source>
        <dbReference type="SAM" id="SignalP"/>
    </source>
</evidence>
<feature type="region of interest" description="Disordered" evidence="1">
    <location>
        <begin position="60"/>
        <end position="103"/>
    </location>
</feature>
<dbReference type="EMBL" id="ML220112">
    <property type="protein sequence ID" value="TGZ85575.1"/>
    <property type="molecule type" value="Genomic_DNA"/>
</dbReference>
<feature type="compositionally biased region" description="Basic and acidic residues" evidence="1">
    <location>
        <begin position="80"/>
        <end position="95"/>
    </location>
</feature>
<name>A0A4V3SJW6_9PEZI</name>
<organism evidence="3 4">
    <name type="scientific">Ascodesmis nigricans</name>
    <dbReference type="NCBI Taxonomy" id="341454"/>
    <lineage>
        <taxon>Eukaryota</taxon>
        <taxon>Fungi</taxon>
        <taxon>Dikarya</taxon>
        <taxon>Ascomycota</taxon>
        <taxon>Pezizomycotina</taxon>
        <taxon>Pezizomycetes</taxon>
        <taxon>Pezizales</taxon>
        <taxon>Ascodesmidaceae</taxon>
        <taxon>Ascodesmis</taxon>
    </lineage>
</organism>
<dbReference type="Proteomes" id="UP000298138">
    <property type="component" value="Unassembled WGS sequence"/>
</dbReference>
<protein>
    <submittedName>
        <fullName evidence="3">Uncharacterized protein</fullName>
    </submittedName>
</protein>
<sequence>MKSFFFSPLAIIPALLLTTHPGAANPFPKNVFRPERMGYGYKDRVLPTGVSHGFPVGIHPPGMAMPSIPTPPEPQQTPEMKMDFTKSEKVDKVDNVDDVDSWE</sequence>
<reference evidence="3 4" key="1">
    <citation type="submission" date="2019-04" db="EMBL/GenBank/DDBJ databases">
        <title>Comparative genomics and transcriptomics to analyze fruiting body development in filamentous ascomycetes.</title>
        <authorList>
            <consortium name="DOE Joint Genome Institute"/>
            <person name="Lutkenhaus R."/>
            <person name="Traeger S."/>
            <person name="Breuer J."/>
            <person name="Kuo A."/>
            <person name="Lipzen A."/>
            <person name="Pangilinan J."/>
            <person name="Dilworth D."/>
            <person name="Sandor L."/>
            <person name="Poggeler S."/>
            <person name="Barry K."/>
            <person name="Grigoriev I.V."/>
            <person name="Nowrousian M."/>
        </authorList>
    </citation>
    <scope>NUCLEOTIDE SEQUENCE [LARGE SCALE GENOMIC DNA]</scope>
    <source>
        <strain evidence="3 4">CBS 389.68</strain>
    </source>
</reference>
<evidence type="ECO:0000313" key="4">
    <source>
        <dbReference type="Proteomes" id="UP000298138"/>
    </source>
</evidence>
<gene>
    <name evidence="3" type="ORF">EX30DRAFT_346097</name>
</gene>
<keyword evidence="2" id="KW-0732">Signal</keyword>
<evidence type="ECO:0000313" key="3">
    <source>
        <dbReference type="EMBL" id="TGZ85575.1"/>
    </source>
</evidence>
<dbReference type="InParanoid" id="A0A4V3SJW6"/>
<evidence type="ECO:0000256" key="1">
    <source>
        <dbReference type="SAM" id="MobiDB-lite"/>
    </source>
</evidence>
<feature type="chain" id="PRO_5020602832" evidence="2">
    <location>
        <begin position="25"/>
        <end position="103"/>
    </location>
</feature>
<dbReference type="AlphaFoldDB" id="A0A4V3SJW6"/>